<dbReference type="SUPFAM" id="SSF56024">
    <property type="entry name" value="Phospholipase D/nuclease"/>
    <property type="match status" value="2"/>
</dbReference>
<accession>A0A9P6VEN3</accession>
<comment type="catalytic activity">
    <reaction evidence="5">
        <text>a 1,2-diacyl-sn-glycero-3-phosphocholine + H2O = a 1,2-diacyl-sn-glycero-3-phosphate + choline + H(+)</text>
        <dbReference type="Rhea" id="RHEA:14445"/>
        <dbReference type="ChEBI" id="CHEBI:15354"/>
        <dbReference type="ChEBI" id="CHEBI:15377"/>
        <dbReference type="ChEBI" id="CHEBI:15378"/>
        <dbReference type="ChEBI" id="CHEBI:57643"/>
        <dbReference type="ChEBI" id="CHEBI:58608"/>
        <dbReference type="EC" id="3.1.4.4"/>
    </reaction>
</comment>
<feature type="domain" description="PLD phosphodiesterase" evidence="7">
    <location>
        <begin position="665"/>
        <end position="692"/>
    </location>
</feature>
<proteinExistence type="inferred from homology"/>
<feature type="domain" description="PLD phosphodiesterase" evidence="7">
    <location>
        <begin position="212"/>
        <end position="239"/>
    </location>
</feature>
<organism evidence="8 9">
    <name type="scientific">Hyphodiscus hymeniophilus</name>
    <dbReference type="NCBI Taxonomy" id="353542"/>
    <lineage>
        <taxon>Eukaryota</taxon>
        <taxon>Fungi</taxon>
        <taxon>Dikarya</taxon>
        <taxon>Ascomycota</taxon>
        <taxon>Pezizomycotina</taxon>
        <taxon>Leotiomycetes</taxon>
        <taxon>Helotiales</taxon>
        <taxon>Hyphodiscaceae</taxon>
        <taxon>Hyphodiscus</taxon>
    </lineage>
</organism>
<keyword evidence="4" id="KW-0443">Lipid metabolism</keyword>
<dbReference type="Gene3D" id="3.30.870.10">
    <property type="entry name" value="Endonuclease Chain A"/>
    <property type="match status" value="3"/>
</dbReference>
<dbReference type="PIRSF" id="PIRSF009376">
    <property type="entry name" value="Phospholipase_D_euk"/>
    <property type="match status" value="1"/>
</dbReference>
<dbReference type="FunFam" id="3.30.870.10:FF:000032">
    <property type="entry name" value="Phospholipase"/>
    <property type="match status" value="1"/>
</dbReference>
<dbReference type="CDD" id="cd09141">
    <property type="entry name" value="PLDc_vPLD1_2_yPLD_like_2"/>
    <property type="match status" value="1"/>
</dbReference>
<dbReference type="GO" id="GO:0004630">
    <property type="term" value="F:phospholipase D activity"/>
    <property type="evidence" value="ECO:0007669"/>
    <property type="project" value="UniProtKB-UniRule"/>
</dbReference>
<dbReference type="InterPro" id="IPR015679">
    <property type="entry name" value="PLipase_D_fam"/>
</dbReference>
<dbReference type="PANTHER" id="PTHR18896">
    <property type="entry name" value="PHOSPHOLIPASE D"/>
    <property type="match status" value="1"/>
</dbReference>
<dbReference type="InterPro" id="IPR001736">
    <property type="entry name" value="PLipase_D/transphosphatidylase"/>
</dbReference>
<dbReference type="CDD" id="cd09138">
    <property type="entry name" value="PLDc_vPLD1_2_yPLD_like_1"/>
    <property type="match status" value="1"/>
</dbReference>
<dbReference type="Proteomes" id="UP000785200">
    <property type="component" value="Unassembled WGS sequence"/>
</dbReference>
<dbReference type="GO" id="GO:0035556">
    <property type="term" value="P:intracellular signal transduction"/>
    <property type="evidence" value="ECO:0007669"/>
    <property type="project" value="InterPro"/>
</dbReference>
<gene>
    <name evidence="8" type="ORF">D0Z07_7474</name>
</gene>
<evidence type="ECO:0000256" key="4">
    <source>
        <dbReference type="ARBA" id="ARBA00023098"/>
    </source>
</evidence>
<comment type="caution">
    <text evidence="8">The sequence shown here is derived from an EMBL/GenBank/DDBJ whole genome shotgun (WGS) entry which is preliminary data.</text>
</comment>
<comment type="similarity">
    <text evidence="5">Belongs to the phospholipase D family.</text>
</comment>
<keyword evidence="3 5" id="KW-0442">Lipid degradation</keyword>
<feature type="region of interest" description="Disordered" evidence="6">
    <location>
        <begin position="596"/>
        <end position="622"/>
    </location>
</feature>
<sequence length="901" mass="101661">MSFFHDAKAALHNIKDTVKSGFGEAEDVFQAEIHSHTHVDGSCHRLHRHERDNRFMSFAPPRTGHDAKWFVDGCGYMWAVSVAIEEAKKSIWILDWWLSPELYLRRPPSENEQYRLDRMLLAAAERGVKVNIIVYKEVSNVLTLCSKHTKEALEIHPNIAVFRHPDHVPSGQVLESEILSGIKNFSFKTVHLTKLPEDGLKALYGVNDDIILYWAHHEKLCLIDGEMAFMGGLDLCFGRWDTNTHPIADAHPTDINQILFPGQDYNNARIYDFEDVSKYDRNKLKRTESSRMGWSDLSICIRGPMIEDLKAHFVQRWNFIYWEKYDVQKDERYHALSLEEKDVPDNYYHADGKAVKRVRENEAEDDDREADTEAFGKHHHFHLPGGSGSIFDTMREALPEKLGGGKAIDLDNANHPGGMSIQLVRSCTRWSNGVSTEKHSIANAYIQVIHDSQHFIYIENQFFITATSSAQHPVRNKIGAAIAERVIRAWQEGTPYKVIVCMPSVPAFAGDLHADDSLGTRAIMEYQYASICRGGHSIIEAIEKAGVPDAGKYIRFYNLRNYDRIHANDVMQKVEGEAGVDYESARREHDDIVGAGYDGQGEETGASASPGGNNSAYEKYQSAASKAEPSEYDTVSACYMDNGPSIKDIPWFGSKESEMDAFVSEELYIHSKILIADDRVVICGSANLNDRSQLGYHDSEIAAIIEDPSPVDSFMGGQPFQASRFASSLRRQIFRKHLGLLPFQDWSKPDANFLPIDKDPNTYDWGSPADLLVRDVLSRGFENLWNGTARANTDVFAKAFHCVPADNVRNWGEYESFFSKYFIEPDAKGEFKSESKDGKPGPKYKYGHVVAEEFPGGVEELKVLLDGVRGTLVEMPLHFMEGVDFAKEGLSLNILTEEVYT</sequence>
<dbReference type="InterPro" id="IPR016555">
    <property type="entry name" value="PLipase_D_euk"/>
</dbReference>
<dbReference type="PROSITE" id="PS50035">
    <property type="entry name" value="PLD"/>
    <property type="match status" value="2"/>
</dbReference>
<dbReference type="AlphaFoldDB" id="A0A9P6VEN3"/>
<evidence type="ECO:0000256" key="5">
    <source>
        <dbReference type="PIRNR" id="PIRNR009376"/>
    </source>
</evidence>
<evidence type="ECO:0000256" key="3">
    <source>
        <dbReference type="ARBA" id="ARBA00022963"/>
    </source>
</evidence>
<evidence type="ECO:0000259" key="7">
    <source>
        <dbReference type="PROSITE" id="PS50035"/>
    </source>
</evidence>
<keyword evidence="1" id="KW-0677">Repeat</keyword>
<name>A0A9P6VEN3_9HELO</name>
<evidence type="ECO:0000256" key="6">
    <source>
        <dbReference type="SAM" id="MobiDB-lite"/>
    </source>
</evidence>
<feature type="compositionally biased region" description="Polar residues" evidence="6">
    <location>
        <begin position="606"/>
        <end position="616"/>
    </location>
</feature>
<dbReference type="GO" id="GO:0009395">
    <property type="term" value="P:phospholipid catabolic process"/>
    <property type="evidence" value="ECO:0007669"/>
    <property type="project" value="TreeGrafter"/>
</dbReference>
<keyword evidence="9" id="KW-1185">Reference proteome</keyword>
<dbReference type="GO" id="GO:0006654">
    <property type="term" value="P:phosphatidic acid biosynthetic process"/>
    <property type="evidence" value="ECO:0007669"/>
    <property type="project" value="InterPro"/>
</dbReference>
<evidence type="ECO:0000256" key="2">
    <source>
        <dbReference type="ARBA" id="ARBA00022801"/>
    </source>
</evidence>
<evidence type="ECO:0000256" key="1">
    <source>
        <dbReference type="ARBA" id="ARBA00022737"/>
    </source>
</evidence>
<dbReference type="InterPro" id="IPR025202">
    <property type="entry name" value="PLD-like_dom"/>
</dbReference>
<protein>
    <recommendedName>
        <fullName evidence="5">Phospholipase</fullName>
        <ecNumber evidence="5">3.1.4.4</ecNumber>
    </recommendedName>
</protein>
<dbReference type="SMART" id="SM00155">
    <property type="entry name" value="PLDc"/>
    <property type="match status" value="2"/>
</dbReference>
<dbReference type="EC" id="3.1.4.4" evidence="5"/>
<dbReference type="EMBL" id="VNKQ01000015">
    <property type="protein sequence ID" value="KAG0646493.1"/>
    <property type="molecule type" value="Genomic_DNA"/>
</dbReference>
<dbReference type="OrthoDB" id="14911at2759"/>
<reference evidence="8" key="1">
    <citation type="submission" date="2019-07" db="EMBL/GenBank/DDBJ databases">
        <title>Hyphodiscus hymeniophilus genome sequencing and assembly.</title>
        <authorList>
            <person name="Kramer G."/>
            <person name="Nodwell J."/>
        </authorList>
    </citation>
    <scope>NUCLEOTIDE SEQUENCE</scope>
    <source>
        <strain evidence="8">ATCC 34498</strain>
    </source>
</reference>
<keyword evidence="2 5" id="KW-0378">Hydrolase</keyword>
<evidence type="ECO:0000313" key="8">
    <source>
        <dbReference type="EMBL" id="KAG0646493.1"/>
    </source>
</evidence>
<dbReference type="Pfam" id="PF13091">
    <property type="entry name" value="PLDc_2"/>
    <property type="match status" value="1"/>
</dbReference>
<evidence type="ECO:0000313" key="9">
    <source>
        <dbReference type="Proteomes" id="UP000785200"/>
    </source>
</evidence>
<dbReference type="PANTHER" id="PTHR18896:SF186">
    <property type="entry name" value="PHOSPHOLIPASE D"/>
    <property type="match status" value="1"/>
</dbReference>